<accession>A0A1J1GKT4</accession>
<reference evidence="1" key="1">
    <citation type="submission" date="2015-04" db="EMBL/GenBank/DDBJ databases">
        <authorList>
            <consortium name="Pathogen Informatics"/>
        </authorList>
    </citation>
    <scope>NUCLEOTIDE SEQUENCE [LARGE SCALE GENOMIC DNA]</scope>
    <source>
        <strain evidence="1">8A</strain>
    </source>
</reference>
<dbReference type="RefSeq" id="XP_028525807.1">
    <property type="nucleotide sequence ID" value="XM_028672310.1"/>
</dbReference>
<organism evidence="1 2">
    <name type="scientific">Plasmodium gallinaceum</name>
    <dbReference type="NCBI Taxonomy" id="5849"/>
    <lineage>
        <taxon>Eukaryota</taxon>
        <taxon>Sar</taxon>
        <taxon>Alveolata</taxon>
        <taxon>Apicomplexa</taxon>
        <taxon>Aconoidasida</taxon>
        <taxon>Haemosporida</taxon>
        <taxon>Plasmodiidae</taxon>
        <taxon>Plasmodium</taxon>
        <taxon>Plasmodium (Haemamoeba)</taxon>
    </lineage>
</organism>
<dbReference type="EMBL" id="CVMV01000004">
    <property type="protein sequence ID" value="CRG92985.1"/>
    <property type="molecule type" value="Genomic_DNA"/>
</dbReference>
<comment type="caution">
    <text evidence="1">The sequence shown here is derived from an EMBL/GenBank/DDBJ whole genome shotgun (WGS) entry which is preliminary data.</text>
</comment>
<dbReference type="AlphaFoldDB" id="A0A1J1GKT4"/>
<dbReference type="Proteomes" id="UP000220797">
    <property type="component" value="Unassembled WGS sequence"/>
</dbReference>
<evidence type="ECO:0000313" key="1">
    <source>
        <dbReference type="EMBL" id="CRG92985.1"/>
    </source>
</evidence>
<name>A0A1J1GKT4_PLAGA</name>
<keyword evidence="2" id="KW-1185">Reference proteome</keyword>
<gene>
    <name evidence="1" type="ORF">PGAL8A_00068900</name>
</gene>
<dbReference type="GeneID" id="39729214"/>
<sequence>MKYTCFEEIYSEYGINEEVSFSSDETADTTLLKGEQCMKQNKWENKEIPISKNFKIKKRNSNLHEELSIFDDFKIILYGCIGIRTYKMFCYI</sequence>
<protein>
    <submittedName>
        <fullName evidence="1">Uncharacterized protein</fullName>
    </submittedName>
</protein>
<dbReference type="VEuPathDB" id="PlasmoDB:PGAL8A_00068900"/>
<dbReference type="OrthoDB" id="371881at2759"/>
<proteinExistence type="predicted"/>
<evidence type="ECO:0000313" key="2">
    <source>
        <dbReference type="Proteomes" id="UP000220797"/>
    </source>
</evidence>